<reference evidence="2 3" key="1">
    <citation type="journal article" date="2018" name="Nat. Ecol. Evol.">
        <title>Shark genomes provide insights into elasmobranch evolution and the origin of vertebrates.</title>
        <authorList>
            <person name="Hara Y"/>
            <person name="Yamaguchi K"/>
            <person name="Onimaru K"/>
            <person name="Kadota M"/>
            <person name="Koyanagi M"/>
            <person name="Keeley SD"/>
            <person name="Tatsumi K"/>
            <person name="Tanaka K"/>
            <person name="Motone F"/>
            <person name="Kageyama Y"/>
            <person name="Nozu R"/>
            <person name="Adachi N"/>
            <person name="Nishimura O"/>
            <person name="Nakagawa R"/>
            <person name="Tanegashima C"/>
            <person name="Kiyatake I"/>
            <person name="Matsumoto R"/>
            <person name="Murakumo K"/>
            <person name="Nishida K"/>
            <person name="Terakita A"/>
            <person name="Kuratani S"/>
            <person name="Sato K"/>
            <person name="Hyodo S Kuraku.S."/>
        </authorList>
    </citation>
    <scope>NUCLEOTIDE SEQUENCE [LARGE SCALE GENOMIC DNA]</scope>
</reference>
<feature type="region of interest" description="Disordered" evidence="1">
    <location>
        <begin position="1"/>
        <end position="25"/>
    </location>
</feature>
<dbReference type="OMA" id="ECENTAD"/>
<feature type="region of interest" description="Disordered" evidence="1">
    <location>
        <begin position="723"/>
        <end position="742"/>
    </location>
</feature>
<organism evidence="2 3">
    <name type="scientific">Scyliorhinus torazame</name>
    <name type="common">Cloudy catshark</name>
    <name type="synonym">Catulus torazame</name>
    <dbReference type="NCBI Taxonomy" id="75743"/>
    <lineage>
        <taxon>Eukaryota</taxon>
        <taxon>Metazoa</taxon>
        <taxon>Chordata</taxon>
        <taxon>Craniata</taxon>
        <taxon>Vertebrata</taxon>
        <taxon>Chondrichthyes</taxon>
        <taxon>Elasmobranchii</taxon>
        <taxon>Galeomorphii</taxon>
        <taxon>Galeoidea</taxon>
        <taxon>Carcharhiniformes</taxon>
        <taxon>Scyliorhinidae</taxon>
        <taxon>Scyliorhinus</taxon>
    </lineage>
</organism>
<gene>
    <name evidence="2" type="ORF">scyTo_0019299</name>
</gene>
<dbReference type="GO" id="GO:0006355">
    <property type="term" value="P:regulation of DNA-templated transcription"/>
    <property type="evidence" value="ECO:0007669"/>
    <property type="project" value="InterPro"/>
</dbReference>
<feature type="region of interest" description="Disordered" evidence="1">
    <location>
        <begin position="666"/>
        <end position="704"/>
    </location>
</feature>
<accession>A0A401PWW2</accession>
<comment type="caution">
    <text evidence="2">The sequence shown here is derived from an EMBL/GenBank/DDBJ whole genome shotgun (WGS) entry which is preliminary data.</text>
</comment>
<sequence length="742" mass="79896">MNQNQLGPQAQTAHTPRPSASSLDKAAAEVHSFVASAASDSAASPFPTTGAVMAQSVASPGTYIQIPINAEVRCISTFSLPPAVQQKIFGGSRNMPKGGDCSKPTTAIYICPVNPVKVTEAKRLLPLMPKPSSLIRGARGATDLVQETPTASPVAKVLSKGQDGKMNKAGKEAVTTPTPVSVKFCNNLASQVLKTFVKQQAKGVNMDSLLKAYSGSQLDSKIGGSSFKENALLLFNGQLYFLAQKGIEIPTGADKGKLSRRQSGSCEAKMLLAEEERVEQRMETSQRSLRTASTKHDVSTPEMSCELDTKGQEHAVKQNDCLNNPQVMDMGACETSLHPAENGLDLAQEVVKQLPNSLLGSSARGLLFSKDKDLLLKAGIHADVRVSLDRISLIDLANTSGCQSDNPMKYIPKLSKEPDPPDLEKCEEHSWVPGLPELEECPELIREHDPTEFRECPELFKEAGPADSGEGAGALKVPDPVASQECPALSKELCPLEECTATSRMFSPAELEKCPAISKESSPLELEECHDYSKNHVTITLDVGVDVSSVPSTPEFGEHSEAPVNPSSADLMDCLSESEFRRKRKEVEAETLTSDCVNPDWTDQSVTAKRRKQPEVDPCSETCAGSQMETCGGLDMKSLESVDTENSLPKSPSCLEVSPALELNSLVAKEERNTNQSFHKSDSSDGGNAAGLSLNPLEVDETVRDEKINRLKEMLREKQAALDQMRKKISLSNTASSDTLGL</sequence>
<dbReference type="PANTHER" id="PTHR16131">
    <property type="entry name" value="LIGAND-DEPENDENT NUCLEAR RECEPTOR-INTERACTING FACTOR 1"/>
    <property type="match status" value="1"/>
</dbReference>
<feature type="compositionally biased region" description="Polar residues" evidence="1">
    <location>
        <begin position="596"/>
        <end position="607"/>
    </location>
</feature>
<evidence type="ECO:0000313" key="2">
    <source>
        <dbReference type="EMBL" id="GCB77592.1"/>
    </source>
</evidence>
<proteinExistence type="predicted"/>
<feature type="region of interest" description="Disordered" evidence="1">
    <location>
        <begin position="596"/>
        <end position="631"/>
    </location>
</feature>
<dbReference type="Pfam" id="PF15741">
    <property type="entry name" value="LRIF1"/>
    <property type="match status" value="2"/>
</dbReference>
<dbReference type="AlphaFoldDB" id="A0A401PWW2"/>
<dbReference type="PANTHER" id="PTHR16131:SF2">
    <property type="entry name" value="LIGAND-DEPENDENT NUCLEAR RECEPTOR-INTERACTING FACTOR 1"/>
    <property type="match status" value="1"/>
</dbReference>
<evidence type="ECO:0000256" key="1">
    <source>
        <dbReference type="SAM" id="MobiDB-lite"/>
    </source>
</evidence>
<keyword evidence="3" id="KW-1185">Reference proteome</keyword>
<dbReference type="EMBL" id="BFAA01014217">
    <property type="protein sequence ID" value="GCB77592.1"/>
    <property type="molecule type" value="Genomic_DNA"/>
</dbReference>
<evidence type="ECO:0000313" key="3">
    <source>
        <dbReference type="Proteomes" id="UP000288216"/>
    </source>
</evidence>
<feature type="compositionally biased region" description="Polar residues" evidence="1">
    <location>
        <begin position="1"/>
        <end position="22"/>
    </location>
</feature>
<dbReference type="OrthoDB" id="9944055at2759"/>
<dbReference type="Proteomes" id="UP000288216">
    <property type="component" value="Unassembled WGS sequence"/>
</dbReference>
<name>A0A401PWW2_SCYTO</name>
<dbReference type="GO" id="GO:0042974">
    <property type="term" value="F:nuclear retinoic acid receptor binding"/>
    <property type="evidence" value="ECO:0007669"/>
    <property type="project" value="InterPro"/>
</dbReference>
<feature type="compositionally biased region" description="Basic and acidic residues" evidence="1">
    <location>
        <begin position="668"/>
        <end position="683"/>
    </location>
</feature>
<dbReference type="InterPro" id="IPR026191">
    <property type="entry name" value="LRIF1"/>
</dbReference>
<feature type="compositionally biased region" description="Polar residues" evidence="1">
    <location>
        <begin position="730"/>
        <end position="742"/>
    </location>
</feature>
<protein>
    <submittedName>
        <fullName evidence="2">Uncharacterized protein</fullName>
    </submittedName>
</protein>